<comment type="subcellular location">
    <subcellularLocation>
        <location evidence="1">Cell membrane</location>
        <topology evidence="1">Multi-pass membrane protein</topology>
    </subcellularLocation>
</comment>
<feature type="transmembrane region" description="Helical" evidence="7">
    <location>
        <begin position="199"/>
        <end position="216"/>
    </location>
</feature>
<feature type="domain" description="Acyltransferase 3" evidence="8">
    <location>
        <begin position="25"/>
        <end position="344"/>
    </location>
</feature>
<comment type="similarity">
    <text evidence="2">Belongs to the acyltransferase 3 family.</text>
</comment>
<keyword evidence="10" id="KW-1185">Reference proteome</keyword>
<evidence type="ECO:0000256" key="6">
    <source>
        <dbReference type="ARBA" id="ARBA00023136"/>
    </source>
</evidence>
<dbReference type="InterPro" id="IPR002656">
    <property type="entry name" value="Acyl_transf_3_dom"/>
</dbReference>
<feature type="transmembrane region" description="Helical" evidence="7">
    <location>
        <begin position="294"/>
        <end position="313"/>
    </location>
</feature>
<evidence type="ECO:0000259" key="8">
    <source>
        <dbReference type="Pfam" id="PF01757"/>
    </source>
</evidence>
<evidence type="ECO:0000313" key="10">
    <source>
        <dbReference type="Proteomes" id="UP000625316"/>
    </source>
</evidence>
<name>A0A928VPZ7_9CYAN</name>
<feature type="transmembrane region" description="Helical" evidence="7">
    <location>
        <begin position="145"/>
        <end position="162"/>
    </location>
</feature>
<dbReference type="PANTHER" id="PTHR40074">
    <property type="entry name" value="O-ACETYLTRANSFERASE WECH"/>
    <property type="match status" value="1"/>
</dbReference>
<keyword evidence="6 7" id="KW-0472">Membrane</keyword>
<evidence type="ECO:0000256" key="1">
    <source>
        <dbReference type="ARBA" id="ARBA00004651"/>
    </source>
</evidence>
<keyword evidence="3" id="KW-1003">Cell membrane</keyword>
<dbReference type="Pfam" id="PF01757">
    <property type="entry name" value="Acyl_transf_3"/>
    <property type="match status" value="1"/>
</dbReference>
<evidence type="ECO:0000256" key="7">
    <source>
        <dbReference type="SAM" id="Phobius"/>
    </source>
</evidence>
<evidence type="ECO:0000256" key="2">
    <source>
        <dbReference type="ARBA" id="ARBA00007400"/>
    </source>
</evidence>
<organism evidence="9 10">
    <name type="scientific">Romeriopsis navalis LEGE 11480</name>
    <dbReference type="NCBI Taxonomy" id="2777977"/>
    <lineage>
        <taxon>Bacteria</taxon>
        <taxon>Bacillati</taxon>
        <taxon>Cyanobacteriota</taxon>
        <taxon>Cyanophyceae</taxon>
        <taxon>Leptolyngbyales</taxon>
        <taxon>Leptolyngbyaceae</taxon>
        <taxon>Romeriopsis</taxon>
        <taxon>Romeriopsis navalis</taxon>
    </lineage>
</organism>
<sequence>MTRNVSDRSPVTIDPMIWLTVACLITVLSLHHVNYTKDYIWEITHRFFNPYSLGLNKILQQFAVGGFFLMSGFKLTKSKRTEPAWDFIRNRLLRIYPMYLLTIVLFSFTSYPYLRKTLPSVGNFVIHALCLQSIVPNMIQDNYNTIWFVSNLVCYYGLFLILRRWVSQAKTFGLVLGLMLGVISGLNFVPVLAGKSLMIQGFGGYLVYFSIGMLYAEYQSDFERLKTPIALIISAISSSALLYSATQFGGIFQSGNFALDSLQTALAIMAILPLHFTILKVCRSIAVPSYLATCFKQLSFASFGIFLLHRPVWSMMANIWGTKSYIQSGFILGLGIPVIFALSYALQSSYNKGLRWYLGRQSNRATAQ</sequence>
<dbReference type="EMBL" id="JADEXQ010000026">
    <property type="protein sequence ID" value="MBE9029999.1"/>
    <property type="molecule type" value="Genomic_DNA"/>
</dbReference>
<feature type="transmembrane region" description="Helical" evidence="7">
    <location>
        <begin position="12"/>
        <end position="31"/>
    </location>
</feature>
<dbReference type="RefSeq" id="WP_264324825.1">
    <property type="nucleotide sequence ID" value="NZ_JADEXQ010000026.1"/>
</dbReference>
<comment type="caution">
    <text evidence="9">The sequence shown here is derived from an EMBL/GenBank/DDBJ whole genome shotgun (WGS) entry which is preliminary data.</text>
</comment>
<feature type="transmembrane region" description="Helical" evidence="7">
    <location>
        <begin position="265"/>
        <end position="282"/>
    </location>
</feature>
<feature type="transmembrane region" description="Helical" evidence="7">
    <location>
        <begin position="174"/>
        <end position="193"/>
    </location>
</feature>
<reference evidence="9" key="1">
    <citation type="submission" date="2020-10" db="EMBL/GenBank/DDBJ databases">
        <authorList>
            <person name="Castelo-Branco R."/>
            <person name="Eusebio N."/>
            <person name="Adriana R."/>
            <person name="Vieira A."/>
            <person name="Brugerolle De Fraissinette N."/>
            <person name="Rezende De Castro R."/>
            <person name="Schneider M.P."/>
            <person name="Vasconcelos V."/>
            <person name="Leao P.N."/>
        </authorList>
    </citation>
    <scope>NUCLEOTIDE SEQUENCE</scope>
    <source>
        <strain evidence="9">LEGE 11480</strain>
    </source>
</reference>
<dbReference type="Proteomes" id="UP000625316">
    <property type="component" value="Unassembled WGS sequence"/>
</dbReference>
<accession>A0A928VPZ7</accession>
<keyword evidence="5 7" id="KW-1133">Transmembrane helix</keyword>
<evidence type="ECO:0000256" key="3">
    <source>
        <dbReference type="ARBA" id="ARBA00022475"/>
    </source>
</evidence>
<keyword evidence="9" id="KW-0808">Transferase</keyword>
<proteinExistence type="inferred from homology"/>
<evidence type="ECO:0000256" key="4">
    <source>
        <dbReference type="ARBA" id="ARBA00022692"/>
    </source>
</evidence>
<protein>
    <submittedName>
        <fullName evidence="9">Acyltransferase</fullName>
    </submittedName>
</protein>
<dbReference type="PANTHER" id="PTHR40074:SF2">
    <property type="entry name" value="O-ACETYLTRANSFERASE WECH"/>
    <property type="match status" value="1"/>
</dbReference>
<dbReference type="GO" id="GO:0005886">
    <property type="term" value="C:plasma membrane"/>
    <property type="evidence" value="ECO:0007669"/>
    <property type="project" value="UniProtKB-SubCell"/>
</dbReference>
<keyword evidence="9" id="KW-0012">Acyltransferase</keyword>
<feature type="transmembrane region" description="Helical" evidence="7">
    <location>
        <begin position="58"/>
        <end position="75"/>
    </location>
</feature>
<feature type="transmembrane region" description="Helical" evidence="7">
    <location>
        <begin position="96"/>
        <end position="114"/>
    </location>
</feature>
<dbReference type="GO" id="GO:0009246">
    <property type="term" value="P:enterobacterial common antigen biosynthetic process"/>
    <property type="evidence" value="ECO:0007669"/>
    <property type="project" value="TreeGrafter"/>
</dbReference>
<dbReference type="AlphaFoldDB" id="A0A928VPZ7"/>
<feature type="transmembrane region" description="Helical" evidence="7">
    <location>
        <begin position="228"/>
        <end position="245"/>
    </location>
</feature>
<evidence type="ECO:0000256" key="5">
    <source>
        <dbReference type="ARBA" id="ARBA00022989"/>
    </source>
</evidence>
<keyword evidence="4 7" id="KW-0812">Transmembrane</keyword>
<evidence type="ECO:0000313" key="9">
    <source>
        <dbReference type="EMBL" id="MBE9029999.1"/>
    </source>
</evidence>
<dbReference type="GO" id="GO:0016413">
    <property type="term" value="F:O-acetyltransferase activity"/>
    <property type="evidence" value="ECO:0007669"/>
    <property type="project" value="TreeGrafter"/>
</dbReference>
<gene>
    <name evidence="9" type="ORF">IQ266_09695</name>
</gene>
<feature type="transmembrane region" description="Helical" evidence="7">
    <location>
        <begin position="325"/>
        <end position="346"/>
    </location>
</feature>